<name>A0A7X6R0V1_9CELL</name>
<dbReference type="Proteomes" id="UP000581206">
    <property type="component" value="Unassembled WGS sequence"/>
</dbReference>
<dbReference type="EMBL" id="JAAXOX010000019">
    <property type="protein sequence ID" value="NKY24595.1"/>
    <property type="molecule type" value="Genomic_DNA"/>
</dbReference>
<gene>
    <name evidence="1" type="ORF">HGA03_18200</name>
</gene>
<comment type="caution">
    <text evidence="1">The sequence shown here is derived from an EMBL/GenBank/DDBJ whole genome shotgun (WGS) entry which is preliminary data.</text>
</comment>
<protein>
    <submittedName>
        <fullName evidence="1">Uncharacterized protein</fullName>
    </submittedName>
</protein>
<evidence type="ECO:0000313" key="2">
    <source>
        <dbReference type="Proteomes" id="UP000581206"/>
    </source>
</evidence>
<reference evidence="1 2" key="1">
    <citation type="submission" date="2020-04" db="EMBL/GenBank/DDBJ databases">
        <title>MicrobeNet Type strains.</title>
        <authorList>
            <person name="Nicholson A.C."/>
        </authorList>
    </citation>
    <scope>NUCLEOTIDE SEQUENCE [LARGE SCALE GENOMIC DNA]</scope>
    <source>
        <strain evidence="1 2">ATCC BAA-788</strain>
    </source>
</reference>
<dbReference type="RefSeq" id="WP_168631717.1">
    <property type="nucleotide sequence ID" value="NZ_BONL01000011.1"/>
</dbReference>
<keyword evidence="2" id="KW-1185">Reference proteome</keyword>
<accession>A0A7X6R0V1</accession>
<sequence>MGDGNVPRIAGLSGPELARAAVVAMHSPEPAGPAALTWTVTVLSGRDEPLAESRATSPDYPVPLSEIVQPHLDVAGLVAVGGWRAVPTEDGSPRFCIRVRLREGG</sequence>
<organism evidence="1 2">
    <name type="scientific">Cellulomonas denverensis</name>
    <dbReference type="NCBI Taxonomy" id="264297"/>
    <lineage>
        <taxon>Bacteria</taxon>
        <taxon>Bacillati</taxon>
        <taxon>Actinomycetota</taxon>
        <taxon>Actinomycetes</taxon>
        <taxon>Micrococcales</taxon>
        <taxon>Cellulomonadaceae</taxon>
        <taxon>Cellulomonas</taxon>
    </lineage>
</organism>
<proteinExistence type="predicted"/>
<evidence type="ECO:0000313" key="1">
    <source>
        <dbReference type="EMBL" id="NKY24595.1"/>
    </source>
</evidence>
<dbReference type="AlphaFoldDB" id="A0A7X6R0V1"/>